<proteinExistence type="predicted"/>
<protein>
    <submittedName>
        <fullName evidence="1">Uncharacterized protein</fullName>
    </submittedName>
</protein>
<dbReference type="EMBL" id="LXQA011046844">
    <property type="protein sequence ID" value="MCI82570.1"/>
    <property type="molecule type" value="Genomic_DNA"/>
</dbReference>
<feature type="non-terminal residue" evidence="1">
    <location>
        <position position="68"/>
    </location>
</feature>
<comment type="caution">
    <text evidence="1">The sequence shown here is derived from an EMBL/GenBank/DDBJ whole genome shotgun (WGS) entry which is preliminary data.</text>
</comment>
<reference evidence="1 2" key="1">
    <citation type="journal article" date="2018" name="Front. Plant Sci.">
        <title>Red Clover (Trifolium pratense) and Zigzag Clover (T. medium) - A Picture of Genomic Similarities and Differences.</title>
        <authorList>
            <person name="Dluhosova J."/>
            <person name="Istvanek J."/>
            <person name="Nedelnik J."/>
            <person name="Repkova J."/>
        </authorList>
    </citation>
    <scope>NUCLEOTIDE SEQUENCE [LARGE SCALE GENOMIC DNA]</scope>
    <source>
        <strain evidence="2">cv. 10/8</strain>
        <tissue evidence="1">Leaf</tissue>
    </source>
</reference>
<keyword evidence="2" id="KW-1185">Reference proteome</keyword>
<evidence type="ECO:0000313" key="2">
    <source>
        <dbReference type="Proteomes" id="UP000265520"/>
    </source>
</evidence>
<accession>A0A392V7Z6</accession>
<sequence>MPPPMMRIRMRMPTVLPPYSAGIFFRITTHRHFLTATSLTSPPPTTTTRRLSSSFPAAFYHRYGGAPL</sequence>
<organism evidence="1 2">
    <name type="scientific">Trifolium medium</name>
    <dbReference type="NCBI Taxonomy" id="97028"/>
    <lineage>
        <taxon>Eukaryota</taxon>
        <taxon>Viridiplantae</taxon>
        <taxon>Streptophyta</taxon>
        <taxon>Embryophyta</taxon>
        <taxon>Tracheophyta</taxon>
        <taxon>Spermatophyta</taxon>
        <taxon>Magnoliopsida</taxon>
        <taxon>eudicotyledons</taxon>
        <taxon>Gunneridae</taxon>
        <taxon>Pentapetalae</taxon>
        <taxon>rosids</taxon>
        <taxon>fabids</taxon>
        <taxon>Fabales</taxon>
        <taxon>Fabaceae</taxon>
        <taxon>Papilionoideae</taxon>
        <taxon>50 kb inversion clade</taxon>
        <taxon>NPAAA clade</taxon>
        <taxon>Hologalegina</taxon>
        <taxon>IRL clade</taxon>
        <taxon>Trifolieae</taxon>
        <taxon>Trifolium</taxon>
    </lineage>
</organism>
<dbReference type="Proteomes" id="UP000265520">
    <property type="component" value="Unassembled WGS sequence"/>
</dbReference>
<evidence type="ECO:0000313" key="1">
    <source>
        <dbReference type="EMBL" id="MCI82570.1"/>
    </source>
</evidence>
<dbReference type="AlphaFoldDB" id="A0A392V7Z6"/>
<name>A0A392V7Z6_9FABA</name>